<organism evidence="2 3">
    <name type="scientific">Blepharisma stoltei</name>
    <dbReference type="NCBI Taxonomy" id="1481888"/>
    <lineage>
        <taxon>Eukaryota</taxon>
        <taxon>Sar</taxon>
        <taxon>Alveolata</taxon>
        <taxon>Ciliophora</taxon>
        <taxon>Postciliodesmatophora</taxon>
        <taxon>Heterotrichea</taxon>
        <taxon>Heterotrichida</taxon>
        <taxon>Blepharismidae</taxon>
        <taxon>Blepharisma</taxon>
    </lineage>
</organism>
<dbReference type="AlphaFoldDB" id="A0AAU9J7V2"/>
<feature type="coiled-coil region" evidence="1">
    <location>
        <begin position="15"/>
        <end position="42"/>
    </location>
</feature>
<evidence type="ECO:0000313" key="2">
    <source>
        <dbReference type="EMBL" id="CAG9323320.1"/>
    </source>
</evidence>
<reference evidence="2" key="1">
    <citation type="submission" date="2021-09" db="EMBL/GenBank/DDBJ databases">
        <authorList>
            <consortium name="AG Swart"/>
            <person name="Singh M."/>
            <person name="Singh A."/>
            <person name="Seah K."/>
            <person name="Emmerich C."/>
        </authorList>
    </citation>
    <scope>NUCLEOTIDE SEQUENCE</scope>
    <source>
        <strain evidence="2">ATCC30299</strain>
    </source>
</reference>
<keyword evidence="3" id="KW-1185">Reference proteome</keyword>
<feature type="coiled-coil region" evidence="1">
    <location>
        <begin position="235"/>
        <end position="369"/>
    </location>
</feature>
<accession>A0AAU9J7V2</accession>
<gene>
    <name evidence="2" type="ORF">BSTOLATCC_MIC33220</name>
</gene>
<dbReference type="Proteomes" id="UP001162131">
    <property type="component" value="Unassembled WGS sequence"/>
</dbReference>
<keyword evidence="1" id="KW-0175">Coiled coil</keyword>
<feature type="coiled-coil region" evidence="1">
    <location>
        <begin position="129"/>
        <end position="159"/>
    </location>
</feature>
<proteinExistence type="predicted"/>
<name>A0AAU9J7V2_9CILI</name>
<evidence type="ECO:0000313" key="3">
    <source>
        <dbReference type="Proteomes" id="UP001162131"/>
    </source>
</evidence>
<comment type="caution">
    <text evidence="2">The sequence shown here is derived from an EMBL/GenBank/DDBJ whole genome shotgun (WGS) entry which is preliminary data.</text>
</comment>
<protein>
    <submittedName>
        <fullName evidence="2">Uncharacterized protein</fullName>
    </submittedName>
</protein>
<evidence type="ECO:0000256" key="1">
    <source>
        <dbReference type="SAM" id="Coils"/>
    </source>
</evidence>
<sequence>MYQETQGECDVELMNKTRTRDLENSEQALLELEQQEDQAIREDVLSDKRNSETTINNYIENERCINSLHQKRIEGFSKEFQLLKKEIEMLRRANGYLTSSKLQIEKELLKLKNELYQCKEMLQMANIQKDILAREKNFLSELNKKLQNDINNLQSKESLLTVPKVIENFTKKFEDWKKMDTENCIELRYKMNDEIVMLKAEIENLKLNNAKDSTQELIYQLSEISSQLKEKIGLLQVYQKELVSEKKKRLELEEKVLEQENNHKIAEENLQLKDRIKFLEEKLKEIGQNSADTTEKDKELGIISEENQNLLSKIDKLKNDSNSLKQQLGINLSQIKIKDDEIENYKNDLKKKENELNDLKAENENIKATSIYESNTLKNLVSILHKTMKLRKENTNNEAQ</sequence>
<dbReference type="EMBL" id="CAJZBQ010000033">
    <property type="protein sequence ID" value="CAG9323320.1"/>
    <property type="molecule type" value="Genomic_DNA"/>
</dbReference>